<gene>
    <name evidence="2" type="ORF">SK128_020954</name>
</gene>
<sequence length="202" mass="23291">MGPDTYLLQLRDVEFPCRLRSYMKVATERSPAYAMSTKEFDFDYKAIEEAESGESTAYTRKRYQPKRRSNFKPTQFVVWKDYEKEGEEHTKTFEERYHEIYGSETKKRSSRLAITDSKTALQRASMEADYATDRLVAEARATHKQARYAQAEANVTQVSHQQRQEKISVAAATGQRRSESRAVAVPEAPCPTCGNPEFRLDH</sequence>
<dbReference type="AlphaFoldDB" id="A0AAN9AE23"/>
<dbReference type="Proteomes" id="UP001381693">
    <property type="component" value="Unassembled WGS sequence"/>
</dbReference>
<evidence type="ECO:0000313" key="3">
    <source>
        <dbReference type="Proteomes" id="UP001381693"/>
    </source>
</evidence>
<organism evidence="2 3">
    <name type="scientific">Halocaridina rubra</name>
    <name type="common">Hawaiian red shrimp</name>
    <dbReference type="NCBI Taxonomy" id="373956"/>
    <lineage>
        <taxon>Eukaryota</taxon>
        <taxon>Metazoa</taxon>
        <taxon>Ecdysozoa</taxon>
        <taxon>Arthropoda</taxon>
        <taxon>Crustacea</taxon>
        <taxon>Multicrustacea</taxon>
        <taxon>Malacostraca</taxon>
        <taxon>Eumalacostraca</taxon>
        <taxon>Eucarida</taxon>
        <taxon>Decapoda</taxon>
        <taxon>Pleocyemata</taxon>
        <taxon>Caridea</taxon>
        <taxon>Atyoidea</taxon>
        <taxon>Atyidae</taxon>
        <taxon>Halocaridina</taxon>
    </lineage>
</organism>
<dbReference type="EMBL" id="JAXCGZ010003841">
    <property type="protein sequence ID" value="KAK7082960.1"/>
    <property type="molecule type" value="Genomic_DNA"/>
</dbReference>
<name>A0AAN9AE23_HALRR</name>
<reference evidence="2 3" key="1">
    <citation type="submission" date="2023-11" db="EMBL/GenBank/DDBJ databases">
        <title>Halocaridina rubra genome assembly.</title>
        <authorList>
            <person name="Smith C."/>
        </authorList>
    </citation>
    <scope>NUCLEOTIDE SEQUENCE [LARGE SCALE GENOMIC DNA]</scope>
    <source>
        <strain evidence="2">EP-1</strain>
        <tissue evidence="2">Whole</tissue>
    </source>
</reference>
<comment type="caution">
    <text evidence="2">The sequence shown here is derived from an EMBL/GenBank/DDBJ whole genome shotgun (WGS) entry which is preliminary data.</text>
</comment>
<evidence type="ECO:0000313" key="2">
    <source>
        <dbReference type="EMBL" id="KAK7082960.1"/>
    </source>
</evidence>
<accession>A0AAN9AE23</accession>
<proteinExistence type="predicted"/>
<keyword evidence="3" id="KW-1185">Reference proteome</keyword>
<feature type="region of interest" description="Disordered" evidence="1">
    <location>
        <begin position="168"/>
        <end position="202"/>
    </location>
</feature>
<evidence type="ECO:0000256" key="1">
    <source>
        <dbReference type="SAM" id="MobiDB-lite"/>
    </source>
</evidence>
<protein>
    <submittedName>
        <fullName evidence="2">Uncharacterized protein</fullName>
    </submittedName>
</protein>